<dbReference type="Proteomes" id="UP000295807">
    <property type="component" value="Unassembled WGS sequence"/>
</dbReference>
<dbReference type="GO" id="GO:0016787">
    <property type="term" value="F:hydrolase activity"/>
    <property type="evidence" value="ECO:0007669"/>
    <property type="project" value="UniProtKB-KW"/>
</dbReference>
<reference evidence="1 2" key="1">
    <citation type="submission" date="2019-03" db="EMBL/GenBank/DDBJ databases">
        <title>Genomic Encyclopedia of Type Strains, Phase IV (KMG-IV): sequencing the most valuable type-strain genomes for metagenomic binning, comparative biology and taxonomic classification.</title>
        <authorList>
            <person name="Goeker M."/>
        </authorList>
    </citation>
    <scope>NUCLEOTIDE SEQUENCE [LARGE SCALE GENOMIC DNA]</scope>
    <source>
        <strain evidence="1 2">DSM 21100</strain>
    </source>
</reference>
<accession>A0A4R3KV88</accession>
<evidence type="ECO:0000313" key="2">
    <source>
        <dbReference type="Proteomes" id="UP000295807"/>
    </source>
</evidence>
<keyword evidence="2" id="KW-1185">Reference proteome</keyword>
<proteinExistence type="predicted"/>
<gene>
    <name evidence="1" type="ORF">EDD80_102429</name>
</gene>
<dbReference type="PANTHER" id="PTHR39328">
    <property type="entry name" value="BLL2871 PROTEIN"/>
    <property type="match status" value="1"/>
</dbReference>
<dbReference type="Gene3D" id="3.60.20.10">
    <property type="entry name" value="Glutamine Phosphoribosylpyrophosphate, subunit 1, domain 1"/>
    <property type="match status" value="1"/>
</dbReference>
<evidence type="ECO:0000313" key="1">
    <source>
        <dbReference type="EMBL" id="TCS89235.1"/>
    </source>
</evidence>
<dbReference type="AlphaFoldDB" id="A0A4R3KV88"/>
<dbReference type="Pfam" id="PF06267">
    <property type="entry name" value="DUF1028"/>
    <property type="match status" value="1"/>
</dbReference>
<dbReference type="InterPro" id="IPR029055">
    <property type="entry name" value="Ntn_hydrolases_N"/>
</dbReference>
<dbReference type="InterPro" id="IPR010430">
    <property type="entry name" value="DUF1028"/>
</dbReference>
<dbReference type="EMBL" id="SMAD01000002">
    <property type="protein sequence ID" value="TCS89235.1"/>
    <property type="molecule type" value="Genomic_DNA"/>
</dbReference>
<comment type="caution">
    <text evidence="1">The sequence shown here is derived from an EMBL/GenBank/DDBJ whole genome shotgun (WGS) entry which is preliminary data.</text>
</comment>
<name>A0A4R3KV88_9SPHI</name>
<sequence length="234" mass="25085">MKTSALIGILALCGFNAFATWSIIIIDPETKEIGIAGASCSYNCYGIGSIMPGKGAIIVQAMSNNEAREEGLKMIITGATPKQIIAAIRNRKFDPERQQYSVLTVSHMNAATYTGTSTHSSNGALTAPGISVQGNTLAGKQVLQAVFAAALKARNEGLRIDKVLMRALEAGSIAGGDKRCGEQKATSAFITVTKPNDHPKRPYLDLVIFGQKKGGPNAVLMLRRKYDKWAEKER</sequence>
<dbReference type="OrthoDB" id="9790012at2"/>
<dbReference type="RefSeq" id="WP_132128315.1">
    <property type="nucleotide sequence ID" value="NZ_CP042432.1"/>
</dbReference>
<dbReference type="SUPFAM" id="SSF56235">
    <property type="entry name" value="N-terminal nucleophile aminohydrolases (Ntn hydrolases)"/>
    <property type="match status" value="1"/>
</dbReference>
<protein>
    <submittedName>
        <fullName evidence="1">Putative Ntn-hydrolase superfamily protein</fullName>
    </submittedName>
</protein>
<keyword evidence="1" id="KW-0378">Hydrolase</keyword>
<organism evidence="1 2">
    <name type="scientific">Anseongella ginsenosidimutans</name>
    <dbReference type="NCBI Taxonomy" id="496056"/>
    <lineage>
        <taxon>Bacteria</taxon>
        <taxon>Pseudomonadati</taxon>
        <taxon>Bacteroidota</taxon>
        <taxon>Sphingobacteriia</taxon>
        <taxon>Sphingobacteriales</taxon>
        <taxon>Sphingobacteriaceae</taxon>
        <taxon>Anseongella</taxon>
    </lineage>
</organism>
<dbReference type="PANTHER" id="PTHR39328:SF1">
    <property type="entry name" value="BLL2871 PROTEIN"/>
    <property type="match status" value="1"/>
</dbReference>